<evidence type="ECO:0000313" key="11">
    <source>
        <dbReference type="Proteomes" id="UP000007110"/>
    </source>
</evidence>
<name>A0A7M7PI01_STRPU</name>
<dbReference type="Gene3D" id="2.60.220.50">
    <property type="match status" value="1"/>
</dbReference>
<feature type="transmembrane region" description="Helical" evidence="7">
    <location>
        <begin position="459"/>
        <end position="483"/>
    </location>
</feature>
<dbReference type="Pfam" id="PF00002">
    <property type="entry name" value="7tm_2"/>
    <property type="match status" value="1"/>
</dbReference>
<dbReference type="RefSeq" id="XP_030851744.1">
    <property type="nucleotide sequence ID" value="XM_030995884.1"/>
</dbReference>
<dbReference type="InterPro" id="IPR017983">
    <property type="entry name" value="GPCR_2_secretin-like_CS"/>
</dbReference>
<dbReference type="Proteomes" id="UP000007110">
    <property type="component" value="Unassembled WGS sequence"/>
</dbReference>
<accession>A0A7M7PI01</accession>
<dbReference type="InterPro" id="IPR057244">
    <property type="entry name" value="GAIN_B"/>
</dbReference>
<evidence type="ECO:0000259" key="8">
    <source>
        <dbReference type="PROSITE" id="PS50221"/>
    </source>
</evidence>
<dbReference type="KEGG" id="spu:105438190"/>
<dbReference type="InterPro" id="IPR000203">
    <property type="entry name" value="GPS"/>
</dbReference>
<keyword evidence="4 7" id="KW-1133">Transmembrane helix</keyword>
<dbReference type="GO" id="GO:0007166">
    <property type="term" value="P:cell surface receptor signaling pathway"/>
    <property type="evidence" value="ECO:0007669"/>
    <property type="project" value="InterPro"/>
</dbReference>
<dbReference type="GeneID" id="105438190"/>
<feature type="transmembrane region" description="Helical" evidence="7">
    <location>
        <begin position="587"/>
        <end position="604"/>
    </location>
</feature>
<feature type="transmembrane region" description="Helical" evidence="7">
    <location>
        <begin position="431"/>
        <end position="453"/>
    </location>
</feature>
<evidence type="ECO:0000259" key="9">
    <source>
        <dbReference type="PROSITE" id="PS50261"/>
    </source>
</evidence>
<comment type="subcellular location">
    <subcellularLocation>
        <location evidence="1">Membrane</location>
        <topology evidence="1">Multi-pass membrane protein</topology>
    </subcellularLocation>
</comment>
<reference evidence="10" key="2">
    <citation type="submission" date="2021-01" db="UniProtKB">
        <authorList>
            <consortium name="EnsemblMetazoa"/>
        </authorList>
    </citation>
    <scope>IDENTIFICATION</scope>
</reference>
<evidence type="ECO:0000313" key="10">
    <source>
        <dbReference type="EnsemblMetazoa" id="XP_030851744"/>
    </source>
</evidence>
<proteinExistence type="predicted"/>
<evidence type="ECO:0000256" key="4">
    <source>
        <dbReference type="ARBA" id="ARBA00022989"/>
    </source>
</evidence>
<keyword evidence="6" id="KW-1015">Disulfide bond</keyword>
<dbReference type="InParanoid" id="A0A7M7PI01"/>
<feature type="transmembrane region" description="Helical" evidence="7">
    <location>
        <begin position="537"/>
        <end position="566"/>
    </location>
</feature>
<keyword evidence="3" id="KW-0732">Signal</keyword>
<sequence length="678" mass="74476">MWFAVIGAKFTSRLEMDVEIISIDLSRLICKNTTWMSSRFGLINFLEDEKGALANSTEVCPFNTANADQPIGRAICVGDLISQSTWLPDPTDNCGPFRNVGDLLTQLSKVIVSDENVAKLSEDVSLVSSNINDISSDDIFSIANIISNISARTNYSEQVTESIVAIVNNIAQVDTETLESASASVSDVINVFEQQIKSVPVEDGDNFSIQQPNIAVQVQSVHTDDISNGLVLSLARDSNPNVTKFDINIETSNENLDEATTPDTIAAAILPSAISSAIPSISEESSETSGFVRVTFNVFSTPALFISNSLQTTSLGTNRSANTPVISLSIGDEKIENLTEPIKFTFTPIEPGLTNPLCSYWDIGYGDWSQEGCQLLSSSGIRSPKDSSWVPPPDERIVCGCNHLTHFAVLMVRSFNFFLNSILREKQTNQIIICLCLTLLCLYVSFIVMISLGSAKLQYQVPCGCIAAFVHFFVLSSITWMGVEGYTTYLIIVKMFDTSNKRFMVKAGAVAWGIPAMIVIVTGGIARDKYAHEDLCFLQLLAQIGGLLIPMTIIILFNVVIFALVVRELMKSSNIEYRENIERVQNAICILLLLGLTYITGYFLMIQEFSQVVEPIFFVMLSSQGLFIFLLYCVRKPVIRKQLGLTCLDRAQRQDAITSTTAATTLSTQPQNSVTTFV</sequence>
<evidence type="ECO:0000256" key="1">
    <source>
        <dbReference type="ARBA" id="ARBA00004141"/>
    </source>
</evidence>
<feature type="domain" description="G-protein coupled receptors family 2 profile 2" evidence="9">
    <location>
        <begin position="395"/>
        <end position="636"/>
    </location>
</feature>
<evidence type="ECO:0000256" key="7">
    <source>
        <dbReference type="SAM" id="Phobius"/>
    </source>
</evidence>
<feature type="transmembrane region" description="Helical" evidence="7">
    <location>
        <begin position="616"/>
        <end position="634"/>
    </location>
</feature>
<evidence type="ECO:0000256" key="5">
    <source>
        <dbReference type="ARBA" id="ARBA00023136"/>
    </source>
</evidence>
<dbReference type="PROSITE" id="PS00650">
    <property type="entry name" value="G_PROTEIN_RECEP_F2_2"/>
    <property type="match status" value="1"/>
</dbReference>
<dbReference type="InterPro" id="IPR017981">
    <property type="entry name" value="GPCR_2-like_7TM"/>
</dbReference>
<protein>
    <submittedName>
        <fullName evidence="10">Uncharacterized protein</fullName>
    </submittedName>
</protein>
<keyword evidence="2 7" id="KW-0812">Transmembrane</keyword>
<dbReference type="GO" id="GO:0016020">
    <property type="term" value="C:membrane"/>
    <property type="evidence" value="ECO:0007669"/>
    <property type="project" value="UniProtKB-SubCell"/>
</dbReference>
<dbReference type="GO" id="GO:0004930">
    <property type="term" value="F:G protein-coupled receptor activity"/>
    <property type="evidence" value="ECO:0007669"/>
    <property type="project" value="InterPro"/>
</dbReference>
<feature type="transmembrane region" description="Helical" evidence="7">
    <location>
        <begin position="503"/>
        <end position="525"/>
    </location>
</feature>
<dbReference type="PROSITE" id="PS50221">
    <property type="entry name" value="GAIN_B"/>
    <property type="match status" value="1"/>
</dbReference>
<dbReference type="Gene3D" id="1.20.1070.10">
    <property type="entry name" value="Rhodopsin 7-helix transmembrane proteins"/>
    <property type="match status" value="1"/>
</dbReference>
<dbReference type="SUPFAM" id="SSF81321">
    <property type="entry name" value="Family A G protein-coupled receptor-like"/>
    <property type="match status" value="1"/>
</dbReference>
<dbReference type="OrthoDB" id="10037534at2759"/>
<dbReference type="InterPro" id="IPR000832">
    <property type="entry name" value="GPCR_2_secretin-like"/>
</dbReference>
<keyword evidence="11" id="KW-1185">Reference proteome</keyword>
<dbReference type="SMART" id="SM00303">
    <property type="entry name" value="GPS"/>
    <property type="match status" value="1"/>
</dbReference>
<keyword evidence="5 7" id="KW-0472">Membrane</keyword>
<dbReference type="InterPro" id="IPR046338">
    <property type="entry name" value="GAIN_dom_sf"/>
</dbReference>
<feature type="domain" description="GAIN-B" evidence="8">
    <location>
        <begin position="239"/>
        <end position="417"/>
    </location>
</feature>
<dbReference type="PANTHER" id="PTHR45692">
    <property type="entry name" value="G_PROTEIN_RECEP_F2_4 DOMAIN-CONTAINING PROTEIN"/>
    <property type="match status" value="1"/>
</dbReference>
<organism evidence="10 11">
    <name type="scientific">Strongylocentrotus purpuratus</name>
    <name type="common">Purple sea urchin</name>
    <dbReference type="NCBI Taxonomy" id="7668"/>
    <lineage>
        <taxon>Eukaryota</taxon>
        <taxon>Metazoa</taxon>
        <taxon>Echinodermata</taxon>
        <taxon>Eleutherozoa</taxon>
        <taxon>Echinozoa</taxon>
        <taxon>Echinoidea</taxon>
        <taxon>Euechinoidea</taxon>
        <taxon>Echinacea</taxon>
        <taxon>Camarodonta</taxon>
        <taxon>Echinidea</taxon>
        <taxon>Strongylocentrotidae</taxon>
        <taxon>Strongylocentrotus</taxon>
    </lineage>
</organism>
<dbReference type="PROSITE" id="PS50261">
    <property type="entry name" value="G_PROTEIN_RECEP_F2_4"/>
    <property type="match status" value="1"/>
</dbReference>
<evidence type="ECO:0000256" key="3">
    <source>
        <dbReference type="ARBA" id="ARBA00022729"/>
    </source>
</evidence>
<evidence type="ECO:0000256" key="2">
    <source>
        <dbReference type="ARBA" id="ARBA00022692"/>
    </source>
</evidence>
<dbReference type="AlphaFoldDB" id="A0A7M7PI01"/>
<dbReference type="EnsemblMetazoa" id="XM_030995884">
    <property type="protein sequence ID" value="XP_030851744"/>
    <property type="gene ID" value="LOC105438190"/>
</dbReference>
<dbReference type="PRINTS" id="PR00249">
    <property type="entry name" value="GPCRSECRETIN"/>
</dbReference>
<dbReference type="PANTHER" id="PTHR45692:SF1">
    <property type="entry name" value="G-PROTEIN COUPLED RECEPTORS FAMILY 2 PROFILE 2 DOMAIN-CONTAINING PROTEIN"/>
    <property type="match status" value="1"/>
</dbReference>
<reference evidence="11" key="1">
    <citation type="submission" date="2015-02" db="EMBL/GenBank/DDBJ databases">
        <title>Genome sequencing for Strongylocentrotus purpuratus.</title>
        <authorList>
            <person name="Murali S."/>
            <person name="Liu Y."/>
            <person name="Vee V."/>
            <person name="English A."/>
            <person name="Wang M."/>
            <person name="Skinner E."/>
            <person name="Han Y."/>
            <person name="Muzny D.M."/>
            <person name="Worley K.C."/>
            <person name="Gibbs R.A."/>
        </authorList>
    </citation>
    <scope>NUCLEOTIDE SEQUENCE</scope>
</reference>
<evidence type="ECO:0000256" key="6">
    <source>
        <dbReference type="ARBA" id="ARBA00023157"/>
    </source>
</evidence>